<name>A0ACC2N3W9_9HYME</name>
<protein>
    <submittedName>
        <fullName evidence="1">Uncharacterized protein</fullName>
    </submittedName>
</protein>
<dbReference type="EMBL" id="CM056744">
    <property type="protein sequence ID" value="KAJ8665751.1"/>
    <property type="molecule type" value="Genomic_DNA"/>
</dbReference>
<accession>A0ACC2N3W9</accession>
<dbReference type="Proteomes" id="UP001239111">
    <property type="component" value="Chromosome 4"/>
</dbReference>
<comment type="caution">
    <text evidence="1">The sequence shown here is derived from an EMBL/GenBank/DDBJ whole genome shotgun (WGS) entry which is preliminary data.</text>
</comment>
<gene>
    <name evidence="1" type="ORF">QAD02_007413</name>
</gene>
<reference evidence="1" key="1">
    <citation type="submission" date="2023-04" db="EMBL/GenBank/DDBJ databases">
        <title>A chromosome-level genome assembly of the parasitoid wasp Eretmocerus hayati.</title>
        <authorList>
            <person name="Zhong Y."/>
            <person name="Liu S."/>
            <person name="Liu Y."/>
        </authorList>
    </citation>
    <scope>NUCLEOTIDE SEQUENCE</scope>
    <source>
        <strain evidence="1">ZJU_SS_LIU_2023</strain>
    </source>
</reference>
<proteinExistence type="predicted"/>
<keyword evidence="2" id="KW-1185">Reference proteome</keyword>
<evidence type="ECO:0000313" key="2">
    <source>
        <dbReference type="Proteomes" id="UP001239111"/>
    </source>
</evidence>
<organism evidence="1 2">
    <name type="scientific">Eretmocerus hayati</name>
    <dbReference type="NCBI Taxonomy" id="131215"/>
    <lineage>
        <taxon>Eukaryota</taxon>
        <taxon>Metazoa</taxon>
        <taxon>Ecdysozoa</taxon>
        <taxon>Arthropoda</taxon>
        <taxon>Hexapoda</taxon>
        <taxon>Insecta</taxon>
        <taxon>Pterygota</taxon>
        <taxon>Neoptera</taxon>
        <taxon>Endopterygota</taxon>
        <taxon>Hymenoptera</taxon>
        <taxon>Apocrita</taxon>
        <taxon>Proctotrupomorpha</taxon>
        <taxon>Chalcidoidea</taxon>
        <taxon>Aphelinidae</taxon>
        <taxon>Aphelininae</taxon>
        <taxon>Eretmocerus</taxon>
    </lineage>
</organism>
<evidence type="ECO:0000313" key="1">
    <source>
        <dbReference type="EMBL" id="KAJ8665751.1"/>
    </source>
</evidence>
<sequence>MSQKDVSCNTDPCFVLGSRGIARVLSGKVCLITNPRTRFTLEIPTESATEICAACTTRRLQDSELGRAITDNTDEHVVGLSEQPLPRCKSCVDGSITKKRQRKSKQERDRRRNRELREALEVIGRQQSPKCSPNVSPINSPRGEATPSVTIRSGYRLPDSAAELRLDRRIFELVRDPCDNRHCRAGYYCRGCLKRFTDSYKIPKLKSRRCQALLESVIEAGATGDYDPENPGYATLT</sequence>